<organism evidence="2 3">
    <name type="scientific">Reyranella soli</name>
    <dbReference type="NCBI Taxonomy" id="1230389"/>
    <lineage>
        <taxon>Bacteria</taxon>
        <taxon>Pseudomonadati</taxon>
        <taxon>Pseudomonadota</taxon>
        <taxon>Alphaproteobacteria</taxon>
        <taxon>Hyphomicrobiales</taxon>
        <taxon>Reyranellaceae</taxon>
        <taxon>Reyranella</taxon>
    </lineage>
</organism>
<keyword evidence="1" id="KW-0472">Membrane</keyword>
<dbReference type="RefSeq" id="WP_147150718.1">
    <property type="nucleotide sequence ID" value="NZ_BKAJ01000068.1"/>
</dbReference>
<name>A0A512NCB7_9HYPH</name>
<dbReference type="Pfam" id="PF04224">
    <property type="entry name" value="DUF417"/>
    <property type="match status" value="2"/>
</dbReference>
<evidence type="ECO:0000313" key="3">
    <source>
        <dbReference type="Proteomes" id="UP000321058"/>
    </source>
</evidence>
<dbReference type="OrthoDB" id="1118972at2"/>
<feature type="transmembrane region" description="Helical" evidence="1">
    <location>
        <begin position="120"/>
        <end position="141"/>
    </location>
</feature>
<reference evidence="2 3" key="1">
    <citation type="submission" date="2019-07" db="EMBL/GenBank/DDBJ databases">
        <title>Whole genome shotgun sequence of Reyranella soli NBRC 108950.</title>
        <authorList>
            <person name="Hosoyama A."/>
            <person name="Uohara A."/>
            <person name="Ohji S."/>
            <person name="Ichikawa N."/>
        </authorList>
    </citation>
    <scope>NUCLEOTIDE SEQUENCE [LARGE SCALE GENOMIC DNA]</scope>
    <source>
        <strain evidence="2 3">NBRC 108950</strain>
    </source>
</reference>
<dbReference type="AlphaFoldDB" id="A0A512NCB7"/>
<feature type="transmembrane region" description="Helical" evidence="1">
    <location>
        <begin position="48"/>
        <end position="66"/>
    </location>
</feature>
<protein>
    <recommendedName>
        <fullName evidence="4">Membrane protein YkgB</fullName>
    </recommendedName>
</protein>
<dbReference type="Proteomes" id="UP000321058">
    <property type="component" value="Unassembled WGS sequence"/>
</dbReference>
<evidence type="ECO:0008006" key="4">
    <source>
        <dbReference type="Google" id="ProtNLM"/>
    </source>
</evidence>
<dbReference type="PANTHER" id="PTHR40106">
    <property type="entry name" value="INNER MEMBRANE PROTEIN RCLC"/>
    <property type="match status" value="1"/>
</dbReference>
<sequence length="194" mass="21372">MQEVKVEASFGSPRESTTAGDALLNIPISLLARGLTSLGLMRRDLDYHLLRASMVLIFLLFGYQKWFEYEAQVLIPFINNGPLISWMYPVFGVRGASWFLGVSEWLFGGLLFLGFWNKRLGILGAAGSCITFLATVSIIPFMPDGWARSAGGFPAMAGNVAFLMKDVVLLAVSFYLLKQDVQRVMKPQQAGAPV</sequence>
<accession>A0A512NCB7</accession>
<gene>
    <name evidence="2" type="ORF">RSO01_37640</name>
</gene>
<evidence type="ECO:0000313" key="2">
    <source>
        <dbReference type="EMBL" id="GEP56598.1"/>
    </source>
</evidence>
<feature type="transmembrane region" description="Helical" evidence="1">
    <location>
        <begin position="86"/>
        <end position="113"/>
    </location>
</feature>
<keyword evidence="1" id="KW-0812">Transmembrane</keyword>
<dbReference type="PANTHER" id="PTHR40106:SF1">
    <property type="entry name" value="INNER MEMBRANE PROTEIN RCLC"/>
    <property type="match status" value="1"/>
</dbReference>
<keyword evidence="1" id="KW-1133">Transmembrane helix</keyword>
<proteinExistence type="predicted"/>
<dbReference type="GO" id="GO:0005886">
    <property type="term" value="C:plasma membrane"/>
    <property type="evidence" value="ECO:0007669"/>
    <property type="project" value="TreeGrafter"/>
</dbReference>
<dbReference type="GO" id="GO:1901530">
    <property type="term" value="P:response to hypochlorite"/>
    <property type="evidence" value="ECO:0007669"/>
    <property type="project" value="TreeGrafter"/>
</dbReference>
<comment type="caution">
    <text evidence="2">The sequence shown here is derived from an EMBL/GenBank/DDBJ whole genome shotgun (WGS) entry which is preliminary data.</text>
</comment>
<dbReference type="EMBL" id="BKAJ01000068">
    <property type="protein sequence ID" value="GEP56598.1"/>
    <property type="molecule type" value="Genomic_DNA"/>
</dbReference>
<feature type="transmembrane region" description="Helical" evidence="1">
    <location>
        <begin position="153"/>
        <end position="177"/>
    </location>
</feature>
<evidence type="ECO:0000256" key="1">
    <source>
        <dbReference type="SAM" id="Phobius"/>
    </source>
</evidence>
<keyword evidence="3" id="KW-1185">Reference proteome</keyword>
<dbReference type="InterPro" id="IPR007339">
    <property type="entry name" value="RclC-like"/>
</dbReference>